<dbReference type="STRING" id="29367.CLPUN_18330"/>
<evidence type="ECO:0000256" key="7">
    <source>
        <dbReference type="RuleBase" id="RU363032"/>
    </source>
</evidence>
<feature type="transmembrane region" description="Helical" evidence="7">
    <location>
        <begin position="91"/>
        <end position="115"/>
    </location>
</feature>
<dbReference type="Proteomes" id="UP000190890">
    <property type="component" value="Unassembled WGS sequence"/>
</dbReference>
<keyword evidence="6 7" id="KW-0472">Membrane</keyword>
<dbReference type="PANTHER" id="PTHR30193:SF44">
    <property type="entry name" value="LACTOSE TRANSPORT SYSTEM PERMEASE PROTEIN LACF"/>
    <property type="match status" value="1"/>
</dbReference>
<keyword evidence="4 7" id="KW-0812">Transmembrane</keyword>
<evidence type="ECO:0000313" key="9">
    <source>
        <dbReference type="EMBL" id="OOM78785.1"/>
    </source>
</evidence>
<dbReference type="GO" id="GO:0005886">
    <property type="term" value="C:plasma membrane"/>
    <property type="evidence" value="ECO:0007669"/>
    <property type="project" value="UniProtKB-SubCell"/>
</dbReference>
<reference evidence="9 10" key="1">
    <citation type="submission" date="2016-05" db="EMBL/GenBank/DDBJ databases">
        <title>Microbial solvent formation.</title>
        <authorList>
            <person name="Poehlein A."/>
            <person name="Montoya Solano J.D."/>
            <person name="Flitsch S."/>
            <person name="Krabben P."/>
            <person name="Duerre P."/>
            <person name="Daniel R."/>
        </authorList>
    </citation>
    <scope>NUCLEOTIDE SEQUENCE [LARGE SCALE GENOMIC DNA]</scope>
    <source>
        <strain evidence="9 10">DSM 2619</strain>
    </source>
</reference>
<proteinExistence type="inferred from homology"/>
<feature type="transmembrane region" description="Helical" evidence="7">
    <location>
        <begin position="153"/>
        <end position="170"/>
    </location>
</feature>
<evidence type="ECO:0000256" key="4">
    <source>
        <dbReference type="ARBA" id="ARBA00022692"/>
    </source>
</evidence>
<comment type="caution">
    <text evidence="9">The sequence shown here is derived from an EMBL/GenBank/DDBJ whole genome shotgun (WGS) entry which is preliminary data.</text>
</comment>
<evidence type="ECO:0000256" key="5">
    <source>
        <dbReference type="ARBA" id="ARBA00022989"/>
    </source>
</evidence>
<comment type="subcellular location">
    <subcellularLocation>
        <location evidence="1 7">Cell membrane</location>
        <topology evidence="1 7">Multi-pass membrane protein</topology>
    </subcellularLocation>
</comment>
<evidence type="ECO:0000256" key="6">
    <source>
        <dbReference type="ARBA" id="ARBA00023136"/>
    </source>
</evidence>
<dbReference type="Gene3D" id="1.10.3720.10">
    <property type="entry name" value="MetI-like"/>
    <property type="match status" value="1"/>
</dbReference>
<dbReference type="Pfam" id="PF00528">
    <property type="entry name" value="BPD_transp_1"/>
    <property type="match status" value="1"/>
</dbReference>
<sequence length="314" mass="35546">MAQITRNEMVTTNIKRNKTSLKTRIYQYRYFYFMFLPVFLAFLVFNYIPMIGILISFFDWGLFGINEFVGFDNFITLFQSTAFIRAFGNTLYISILNLGLSMICCVGLALLIDEVRGKNFKKLTQTIIYIPHFLSWVVIASVFSLILSPQDGIVNAVLGLFGVDPIYFLADEHWWTPIFLFIERWKGTGWGTIIFIAALSGVDPSMHEAATIDGATRLQRVLYITLPAIRNTILVVFILELAKVLNLFESVWVFQNAMVLDKADVIQTYVYRIGVENSDYGLSTAAGLFKSVISVILVLITNKVSKKVTGEGII</sequence>
<feature type="domain" description="ABC transmembrane type-1" evidence="8">
    <location>
        <begin position="87"/>
        <end position="301"/>
    </location>
</feature>
<dbReference type="GO" id="GO:0055085">
    <property type="term" value="P:transmembrane transport"/>
    <property type="evidence" value="ECO:0007669"/>
    <property type="project" value="InterPro"/>
</dbReference>
<protein>
    <submittedName>
        <fullName evidence="9">Putative multiple-sugar transport system permease YteP</fullName>
    </submittedName>
</protein>
<keyword evidence="3" id="KW-1003">Cell membrane</keyword>
<dbReference type="PROSITE" id="PS50928">
    <property type="entry name" value="ABC_TM1"/>
    <property type="match status" value="1"/>
</dbReference>
<evidence type="ECO:0000313" key="10">
    <source>
        <dbReference type="Proteomes" id="UP000190890"/>
    </source>
</evidence>
<evidence type="ECO:0000256" key="1">
    <source>
        <dbReference type="ARBA" id="ARBA00004651"/>
    </source>
</evidence>
<keyword evidence="9" id="KW-0762">Sugar transport</keyword>
<dbReference type="RefSeq" id="WP_077846996.1">
    <property type="nucleotide sequence ID" value="NZ_LZZM01000119.1"/>
</dbReference>
<dbReference type="AlphaFoldDB" id="A0A1S8TMX6"/>
<name>A0A1S8TMX6_9CLOT</name>
<evidence type="ECO:0000256" key="2">
    <source>
        <dbReference type="ARBA" id="ARBA00022448"/>
    </source>
</evidence>
<keyword evidence="5 7" id="KW-1133">Transmembrane helix</keyword>
<dbReference type="InterPro" id="IPR035906">
    <property type="entry name" value="MetI-like_sf"/>
</dbReference>
<dbReference type="EMBL" id="LZZM01000119">
    <property type="protein sequence ID" value="OOM78785.1"/>
    <property type="molecule type" value="Genomic_DNA"/>
</dbReference>
<evidence type="ECO:0000256" key="3">
    <source>
        <dbReference type="ARBA" id="ARBA00022475"/>
    </source>
</evidence>
<dbReference type="InterPro" id="IPR051393">
    <property type="entry name" value="ABC_transporter_permease"/>
</dbReference>
<feature type="transmembrane region" description="Helical" evidence="7">
    <location>
        <begin position="30"/>
        <end position="58"/>
    </location>
</feature>
<feature type="transmembrane region" description="Helical" evidence="7">
    <location>
        <begin position="280"/>
        <end position="300"/>
    </location>
</feature>
<dbReference type="CDD" id="cd06261">
    <property type="entry name" value="TM_PBP2"/>
    <property type="match status" value="1"/>
</dbReference>
<evidence type="ECO:0000259" key="8">
    <source>
        <dbReference type="PROSITE" id="PS50928"/>
    </source>
</evidence>
<gene>
    <name evidence="9" type="primary">yteP_3</name>
    <name evidence="9" type="ORF">CLPUN_18330</name>
</gene>
<accession>A0A1S8TMX6</accession>
<comment type="similarity">
    <text evidence="7">Belongs to the binding-protein-dependent transport system permease family.</text>
</comment>
<keyword evidence="2 7" id="KW-0813">Transport</keyword>
<organism evidence="9 10">
    <name type="scientific">Clostridium puniceum</name>
    <dbReference type="NCBI Taxonomy" id="29367"/>
    <lineage>
        <taxon>Bacteria</taxon>
        <taxon>Bacillati</taxon>
        <taxon>Bacillota</taxon>
        <taxon>Clostridia</taxon>
        <taxon>Eubacteriales</taxon>
        <taxon>Clostridiaceae</taxon>
        <taxon>Clostridium</taxon>
    </lineage>
</organism>
<dbReference type="PANTHER" id="PTHR30193">
    <property type="entry name" value="ABC TRANSPORTER PERMEASE PROTEIN"/>
    <property type="match status" value="1"/>
</dbReference>
<feature type="transmembrane region" description="Helical" evidence="7">
    <location>
        <begin position="127"/>
        <end position="147"/>
    </location>
</feature>
<dbReference type="InterPro" id="IPR000515">
    <property type="entry name" value="MetI-like"/>
</dbReference>
<keyword evidence="10" id="KW-1185">Reference proteome</keyword>
<dbReference type="SUPFAM" id="SSF161098">
    <property type="entry name" value="MetI-like"/>
    <property type="match status" value="1"/>
</dbReference>